<dbReference type="EMBL" id="QSQN01000064">
    <property type="protein sequence ID" value="RGK36304.1"/>
    <property type="molecule type" value="Genomic_DNA"/>
</dbReference>
<dbReference type="Proteomes" id="UP000260793">
    <property type="component" value="Unassembled WGS sequence"/>
</dbReference>
<organism evidence="7 9">
    <name type="scientific">[Ruminococcus] lactaris</name>
    <dbReference type="NCBI Taxonomy" id="46228"/>
    <lineage>
        <taxon>Bacteria</taxon>
        <taxon>Bacillati</taxon>
        <taxon>Bacillota</taxon>
        <taxon>Clostridia</taxon>
        <taxon>Lachnospirales</taxon>
        <taxon>Lachnospiraceae</taxon>
        <taxon>Mediterraneibacter</taxon>
    </lineage>
</organism>
<dbReference type="RefSeq" id="WP_023922200.1">
    <property type="nucleotide sequence ID" value="NZ_CAJMJQ010000025.1"/>
</dbReference>
<evidence type="ECO:0000259" key="6">
    <source>
        <dbReference type="Pfam" id="PF09989"/>
    </source>
</evidence>
<dbReference type="Pfam" id="PF01869">
    <property type="entry name" value="BcrAD_BadFG"/>
    <property type="match status" value="2"/>
</dbReference>
<comment type="cofactor">
    <cofactor evidence="1">
        <name>[4Fe-4S] cluster</name>
        <dbReference type="ChEBI" id="CHEBI:49883"/>
    </cofactor>
</comment>
<dbReference type="EMBL" id="QRHG01000025">
    <property type="protein sequence ID" value="RHF59107.1"/>
    <property type="molecule type" value="Genomic_DNA"/>
</dbReference>
<keyword evidence="4" id="KW-0411">Iron-sulfur</keyword>
<proteinExistence type="predicted"/>
<evidence type="ECO:0000256" key="3">
    <source>
        <dbReference type="ARBA" id="ARBA00023004"/>
    </source>
</evidence>
<dbReference type="Pfam" id="PF09989">
    <property type="entry name" value="DUF2229"/>
    <property type="match status" value="1"/>
</dbReference>
<keyword evidence="2" id="KW-0479">Metal-binding</keyword>
<dbReference type="InterPro" id="IPR051805">
    <property type="entry name" value="Dehydratase_Activator_Redct"/>
</dbReference>
<dbReference type="GO" id="GO:0046872">
    <property type="term" value="F:metal ion binding"/>
    <property type="evidence" value="ECO:0007669"/>
    <property type="project" value="UniProtKB-KW"/>
</dbReference>
<comment type="caution">
    <text evidence="7">The sequence shown here is derived from an EMBL/GenBank/DDBJ whole genome shotgun (WGS) entry which is preliminary data.</text>
</comment>
<dbReference type="GO" id="GO:0051536">
    <property type="term" value="F:iron-sulfur cluster binding"/>
    <property type="evidence" value="ECO:0007669"/>
    <property type="project" value="UniProtKB-KW"/>
</dbReference>
<evidence type="ECO:0000313" key="7">
    <source>
        <dbReference type="EMBL" id="RGK36304.1"/>
    </source>
</evidence>
<keyword evidence="3" id="KW-0408">Iron</keyword>
<dbReference type="CDD" id="cd24035">
    <property type="entry name" value="ASKHA_NBD_O66634-like_rpt2"/>
    <property type="match status" value="1"/>
</dbReference>
<dbReference type="SUPFAM" id="SSF53067">
    <property type="entry name" value="Actin-like ATPase domain"/>
    <property type="match status" value="2"/>
</dbReference>
<evidence type="ECO:0000256" key="2">
    <source>
        <dbReference type="ARBA" id="ARBA00022723"/>
    </source>
</evidence>
<evidence type="ECO:0000256" key="4">
    <source>
        <dbReference type="ARBA" id="ARBA00023014"/>
    </source>
</evidence>
<feature type="domain" description="DUF2229" evidence="6">
    <location>
        <begin position="674"/>
        <end position="893"/>
    </location>
</feature>
<name>A0A3E4LHY3_9FIRM</name>
<evidence type="ECO:0000313" key="10">
    <source>
        <dbReference type="Proteomes" id="UP000284902"/>
    </source>
</evidence>
<dbReference type="Gene3D" id="3.30.420.40">
    <property type="match status" value="4"/>
</dbReference>
<gene>
    <name evidence="8" type="ORF">DW672_09540</name>
    <name evidence="7" type="ORF">DXD17_14380</name>
</gene>
<dbReference type="InterPro" id="IPR043129">
    <property type="entry name" value="ATPase_NBD"/>
</dbReference>
<evidence type="ECO:0000313" key="9">
    <source>
        <dbReference type="Proteomes" id="UP000260793"/>
    </source>
</evidence>
<reference evidence="9 10" key="1">
    <citation type="submission" date="2018-08" db="EMBL/GenBank/DDBJ databases">
        <title>A genome reference for cultivated species of the human gut microbiota.</title>
        <authorList>
            <person name="Zou Y."/>
            <person name="Xue W."/>
            <person name="Luo G."/>
        </authorList>
    </citation>
    <scope>NUCLEOTIDE SEQUENCE [LARGE SCALE GENOMIC DNA]</scope>
    <source>
        <strain evidence="8 10">AM25-1LB</strain>
        <strain evidence="7 9">TF11-7</strain>
    </source>
</reference>
<dbReference type="InterPro" id="IPR008275">
    <property type="entry name" value="CoA_E_activase_dom"/>
</dbReference>
<dbReference type="PANTHER" id="PTHR32329">
    <property type="entry name" value="BIFUNCTIONAL PROTEIN [INCLUDES 2-HYDROXYACYL-COA DEHYDRATASE (N-TER) AND ITS ACTIVATOR DOMAIN (C_TERM)-RELATED"/>
    <property type="match status" value="1"/>
</dbReference>
<accession>A0A3E4LHY3</accession>
<dbReference type="Proteomes" id="UP000284902">
    <property type="component" value="Unassembled WGS sequence"/>
</dbReference>
<sequence length="1415" mass="157066">MNSKELYTLGIDIGSTTVKIAILDNENEVLFSDYERHFANIQETLSDLLGRAIYKLGPIQVSPVITGSGGLTLAKHLGVPFVQEVIAVSTALQDYAPQTDVAIELGGEDAKIIYFEGGNVEQRMNGVCAGGTGSFIDQMASLLQTDASGLNEYAKNYKALYSIAARCGVFAKTDIQPLINDGAAREDLAASIFQAVVNQTISGLACGKPIRGHVAFLGGPLHFLSELKEAFIRTLKLDDEHIIAPNHSHLFAAIGSALNSKKDTPMALLEMQKRLEGKIKMEFEVERLDPLFATTKDYEEFSARHAQHQVPVKDLATYRGKAFLGIDAGSTTTKAALVGEDGTLLYSFYHNNEGDPLGTTISAIKDIYDQLPEGVEIVHSCSTGYGEALIKSALMLDEGEVETVSHYYAASFFEPDVDCILDIGGQDMKCIKIKNQTVDSVQLNEACSSGCGSFIETFAKSLNYSVEDFAQEALYAQNPIDLGTRCTVFMNSKVKQAQKEGASVADISAGLAYSVIKNALFKVIKVSDASELGKHIVVQGGTFYNNAVLRSFEKIANCEAIRPDIAGIMGAFGAALIARERYTDCEGTTMLSIDEIRSLEYSTTMTKCRGCTNTCRLTINHFSGGRKFITGNRCERGLGKEKSKNQMPNLFEYKLHRYFDYTPLEEADARRGVIGIPRVLNMYENYPFWFTFFTELGFRVVLSPASTRKIYELGIESIPSESECYPAKLAHGHVQWLINQGVKHIFYPSIPYERKEFADSDNHYNCPIVTSYPENIKNNMDPIVHGEVDFIHPFLNFESEDTISYRLIDELGKKFSLSDTEIRSAVHKAWEELAACRQDMRTKGEETIRFLNETGNRGIVLAGRPYHIDPEVNHGLPELITSYNIAVLTEDSVSHLHQVERPLNVMDQWMYHSRLYAAANYVKTTENLDLIQLNSFGCGLDAVTTDQVAEILTNSDKIYTTLKIDEVNNLGAARIRVRSLLAAIRVREKKQEQRTIRPSSIEKVPFTKEMRKTYTILCPQMSPVHFELLEPAFRAAGYKIEVLPNDNKQAVDMGLKYVNNDACYPSLIVVGQIMDALLSGKYDLNQTAVIISQTGGGCRASNYIGFIRRALKKAGMGHIPVISINLSGLEENPGFKLSPALVLRGLYAAVFGDIFMKCVYRMRPYEAVPGTTDQVHRKWTEVVKKFVSEGYPSRRKFKKLCNEIIHDFDTIETLDIKKPRVGIVGEILVKFLPAANNHLAELLESEGAEAVVPDLLDFLLYCFYNQNFKVSHLGMKKSKATVGNLGIKALEWFRSPASKAFEQSKHFDPPAHIEDLGKMASEIVSLGNQTGEGWFLTGEMLELIHSGAGNIVCTQPFACLPNHVVGKGVIKELRRRHPESNIVAIDFDPGASEVNQLNRIKLMLSTAFKNLEKEN</sequence>
<feature type="domain" description="ATPase BadF/BadG/BcrA/BcrD type" evidence="5">
    <location>
        <begin position="324"/>
        <end position="578"/>
    </location>
</feature>
<dbReference type="InterPro" id="IPR002731">
    <property type="entry name" value="ATPase_BadF"/>
</dbReference>
<dbReference type="PANTHER" id="PTHR32329:SF4">
    <property type="entry name" value="ACTIVATOR OF 2-HYDROXYACYL-COA DEHYDRATASE"/>
    <property type="match status" value="1"/>
</dbReference>
<evidence type="ECO:0000313" key="8">
    <source>
        <dbReference type="EMBL" id="RHF59107.1"/>
    </source>
</evidence>
<dbReference type="NCBIfam" id="TIGR00241">
    <property type="entry name" value="CoA_E_activ"/>
    <property type="match status" value="1"/>
</dbReference>
<feature type="domain" description="ATPase BadF/BadG/BcrA/BcrD type" evidence="5">
    <location>
        <begin position="9"/>
        <end position="258"/>
    </location>
</feature>
<evidence type="ECO:0000256" key="1">
    <source>
        <dbReference type="ARBA" id="ARBA00001966"/>
    </source>
</evidence>
<evidence type="ECO:0000259" key="5">
    <source>
        <dbReference type="Pfam" id="PF01869"/>
    </source>
</evidence>
<dbReference type="CDD" id="cd24034">
    <property type="entry name" value="ASKHA_NBD_O66634-like_rpt1"/>
    <property type="match status" value="1"/>
</dbReference>
<dbReference type="InterPro" id="IPR018709">
    <property type="entry name" value="CoA_activase_DUF2229"/>
</dbReference>
<protein>
    <submittedName>
        <fullName evidence="7">2-hydroxyglutaryl-CoA dehydratase</fullName>
    </submittedName>
</protein>